<reference evidence="1" key="2">
    <citation type="submission" date="2020-09" db="EMBL/GenBank/DDBJ databases">
        <authorList>
            <person name="Sun Q."/>
            <person name="Zhou Y."/>
        </authorList>
    </citation>
    <scope>NUCLEOTIDE SEQUENCE</scope>
    <source>
        <strain evidence="1">CGMCC 1.15958</strain>
    </source>
</reference>
<name>A0A916YYV9_9BACT</name>
<dbReference type="EMBL" id="BMKK01000007">
    <property type="protein sequence ID" value="GGD67831.1"/>
    <property type="molecule type" value="Genomic_DNA"/>
</dbReference>
<reference evidence="1" key="1">
    <citation type="journal article" date="2014" name="Int. J. Syst. Evol. Microbiol.">
        <title>Complete genome sequence of Corynebacterium casei LMG S-19264T (=DSM 44701T), isolated from a smear-ripened cheese.</title>
        <authorList>
            <consortium name="US DOE Joint Genome Institute (JGI-PGF)"/>
            <person name="Walter F."/>
            <person name="Albersmeier A."/>
            <person name="Kalinowski J."/>
            <person name="Ruckert C."/>
        </authorList>
    </citation>
    <scope>NUCLEOTIDE SEQUENCE</scope>
    <source>
        <strain evidence="1">CGMCC 1.15958</strain>
    </source>
</reference>
<accession>A0A916YYV9</accession>
<protein>
    <submittedName>
        <fullName evidence="1">Uncharacterized protein</fullName>
    </submittedName>
</protein>
<organism evidence="1 2">
    <name type="scientific">Emticicia aquatilis</name>
    <dbReference type="NCBI Taxonomy" id="1537369"/>
    <lineage>
        <taxon>Bacteria</taxon>
        <taxon>Pseudomonadati</taxon>
        <taxon>Bacteroidota</taxon>
        <taxon>Cytophagia</taxon>
        <taxon>Cytophagales</taxon>
        <taxon>Leadbetterellaceae</taxon>
        <taxon>Emticicia</taxon>
    </lineage>
</organism>
<proteinExistence type="predicted"/>
<evidence type="ECO:0000313" key="2">
    <source>
        <dbReference type="Proteomes" id="UP000609064"/>
    </source>
</evidence>
<dbReference type="Proteomes" id="UP000609064">
    <property type="component" value="Unassembled WGS sequence"/>
</dbReference>
<gene>
    <name evidence="1" type="ORF">GCM10011514_34920</name>
</gene>
<keyword evidence="2" id="KW-1185">Reference proteome</keyword>
<dbReference type="AlphaFoldDB" id="A0A916YYV9"/>
<sequence>MNLYQEILREHSKANVKKITDYIGSDEDRFAELMQIFLKGDYRTTQRSSWMVSECAEQYPFLIKPYFRNLLDKLHEPEIHGAVRRNIVRVWQFVEIPEEFMGEVYDICFRYLTDNEAIAVVAFSMTVCFRITQYFPELKTELQVTIEDLLLKHQDCSAGINSRGKKVLAELKKK</sequence>
<comment type="caution">
    <text evidence="1">The sequence shown here is derived from an EMBL/GenBank/DDBJ whole genome shotgun (WGS) entry which is preliminary data.</text>
</comment>
<dbReference type="RefSeq" id="WP_188767797.1">
    <property type="nucleotide sequence ID" value="NZ_BMKK01000007.1"/>
</dbReference>
<evidence type="ECO:0000313" key="1">
    <source>
        <dbReference type="EMBL" id="GGD67831.1"/>
    </source>
</evidence>